<evidence type="ECO:0008006" key="3">
    <source>
        <dbReference type="Google" id="ProtNLM"/>
    </source>
</evidence>
<evidence type="ECO:0000313" key="2">
    <source>
        <dbReference type="Proteomes" id="UP000249056"/>
    </source>
</evidence>
<dbReference type="Gene3D" id="3.30.559.30">
    <property type="entry name" value="Nonribosomal peptide synthetase, condensation domain"/>
    <property type="match status" value="1"/>
</dbReference>
<reference evidence="1 2" key="1">
    <citation type="submission" date="2018-06" db="EMBL/GenBank/DDBJ databases">
        <title>Genome Sequence of the Brown Rot Fungal Pathogen Monilinia fructigena.</title>
        <authorList>
            <person name="Landi L."/>
            <person name="De Miccolis Angelini R.M."/>
            <person name="Pollastro S."/>
            <person name="Abate D."/>
            <person name="Faretra F."/>
            <person name="Romanazzi G."/>
        </authorList>
    </citation>
    <scope>NUCLEOTIDE SEQUENCE [LARGE SCALE GENOMIC DNA]</scope>
    <source>
        <strain evidence="1 2">Mfrg269</strain>
    </source>
</reference>
<name>A0A395ILR7_9HELO</name>
<dbReference type="OrthoDB" id="3560941at2759"/>
<keyword evidence="2" id="KW-1185">Reference proteome</keyword>
<gene>
    <name evidence="1" type="ORF">DID88_010299</name>
</gene>
<proteinExistence type="predicted"/>
<comment type="caution">
    <text evidence="1">The sequence shown here is derived from an EMBL/GenBank/DDBJ whole genome shotgun (WGS) entry which is preliminary data.</text>
</comment>
<dbReference type="InterPro" id="IPR023213">
    <property type="entry name" value="CAT-like_dom_sf"/>
</dbReference>
<evidence type="ECO:0000313" key="1">
    <source>
        <dbReference type="EMBL" id="RAL61220.1"/>
    </source>
</evidence>
<dbReference type="SUPFAM" id="SSF52777">
    <property type="entry name" value="CoA-dependent acyltransferases"/>
    <property type="match status" value="1"/>
</dbReference>
<organism evidence="1 2">
    <name type="scientific">Monilinia fructigena</name>
    <dbReference type="NCBI Taxonomy" id="38457"/>
    <lineage>
        <taxon>Eukaryota</taxon>
        <taxon>Fungi</taxon>
        <taxon>Dikarya</taxon>
        <taxon>Ascomycota</taxon>
        <taxon>Pezizomycotina</taxon>
        <taxon>Leotiomycetes</taxon>
        <taxon>Helotiales</taxon>
        <taxon>Sclerotiniaceae</taxon>
        <taxon>Monilinia</taxon>
    </lineage>
</organism>
<accession>A0A395ILR7</accession>
<dbReference type="EMBL" id="QKRW01000033">
    <property type="protein sequence ID" value="RAL61220.1"/>
    <property type="molecule type" value="Genomic_DNA"/>
</dbReference>
<dbReference type="Gene3D" id="3.30.559.10">
    <property type="entry name" value="Chloramphenicol acetyltransferase-like domain"/>
    <property type="match status" value="1"/>
</dbReference>
<sequence length="351" mass="40114">MRLFVIRNVSESGIPNEDFELRLHIHHALYDGISISLLIEHLKAWYEDSKSLDTLSVPQAKWETFVATTIKETNEKTVKSQWVKYLGSADENKHIASPLIVYPETEKTMRTEFFIPGIKAKRLKLLARLRGVSIDHILIVMASKLLGRKQSSNNSDIANPYLSEKNLVMRCRRMVVQRALRQIGKGGMANVGLDEIYEWTGVRVHGWINIVKVVDGDEKVNNGNRVADGDDWEMVEQLDQNAENSKTDNFGENENSFGTSCQEHDVRKVDDNDDDLLLPIVDREGYARSVKPTRNENMEAVKDCGAYLPAIDIEFRYHPDTEELDLGIFGPENMITLEEAGQWHEFLRDRV</sequence>
<dbReference type="AlphaFoldDB" id="A0A395ILR7"/>
<protein>
    <recommendedName>
        <fullName evidence="3">Condensation domain-containing protein</fullName>
    </recommendedName>
</protein>
<dbReference type="Proteomes" id="UP000249056">
    <property type="component" value="Unassembled WGS sequence"/>
</dbReference>